<evidence type="ECO:0000256" key="3">
    <source>
        <dbReference type="ARBA" id="ARBA00023125"/>
    </source>
</evidence>
<evidence type="ECO:0000256" key="1">
    <source>
        <dbReference type="ARBA" id="ARBA00023015"/>
    </source>
</evidence>
<dbReference type="RefSeq" id="WP_151597282.1">
    <property type="nucleotide sequence ID" value="NZ_WBMS02000030.1"/>
</dbReference>
<evidence type="ECO:0000313" key="7">
    <source>
        <dbReference type="EMBL" id="MWA04788.1"/>
    </source>
</evidence>
<accession>A0A6I4MF09</accession>
<protein>
    <recommendedName>
        <fullName evidence="9">Sigma-70 family RNA polymerase sigma factor</fullName>
    </recommendedName>
</protein>
<dbReference type="PANTHER" id="PTHR43133:SF8">
    <property type="entry name" value="RNA POLYMERASE SIGMA FACTOR HI_1459-RELATED"/>
    <property type="match status" value="1"/>
</dbReference>
<dbReference type="PANTHER" id="PTHR43133">
    <property type="entry name" value="RNA POLYMERASE ECF-TYPE SIGMA FACTO"/>
    <property type="match status" value="1"/>
</dbReference>
<evidence type="ECO:0000256" key="5">
    <source>
        <dbReference type="SAM" id="MobiDB-lite"/>
    </source>
</evidence>
<dbReference type="Gene3D" id="1.10.1740.10">
    <property type="match status" value="1"/>
</dbReference>
<feature type="compositionally biased region" description="Low complexity" evidence="5">
    <location>
        <begin position="366"/>
        <end position="395"/>
    </location>
</feature>
<dbReference type="GO" id="GO:0006352">
    <property type="term" value="P:DNA-templated transcription initiation"/>
    <property type="evidence" value="ECO:0007669"/>
    <property type="project" value="InterPro"/>
</dbReference>
<evidence type="ECO:0000313" key="8">
    <source>
        <dbReference type="Proteomes" id="UP000462055"/>
    </source>
</evidence>
<keyword evidence="6" id="KW-0812">Transmembrane</keyword>
<dbReference type="InterPro" id="IPR013325">
    <property type="entry name" value="RNA_pol_sigma_r2"/>
</dbReference>
<dbReference type="AlphaFoldDB" id="A0A6I4MF09"/>
<dbReference type="Proteomes" id="UP000462055">
    <property type="component" value="Unassembled WGS sequence"/>
</dbReference>
<comment type="caution">
    <text evidence="7">The sequence shown here is derived from an EMBL/GenBank/DDBJ whole genome shotgun (WGS) entry which is preliminary data.</text>
</comment>
<evidence type="ECO:0000256" key="2">
    <source>
        <dbReference type="ARBA" id="ARBA00023082"/>
    </source>
</evidence>
<name>A0A6I4MF09_9ACTN</name>
<keyword evidence="8" id="KW-1185">Reference proteome</keyword>
<evidence type="ECO:0008006" key="9">
    <source>
        <dbReference type="Google" id="ProtNLM"/>
    </source>
</evidence>
<proteinExistence type="predicted"/>
<dbReference type="InterPro" id="IPR039425">
    <property type="entry name" value="RNA_pol_sigma-70-like"/>
</dbReference>
<dbReference type="SUPFAM" id="SSF88946">
    <property type="entry name" value="Sigma2 domain of RNA polymerase sigma factors"/>
    <property type="match status" value="1"/>
</dbReference>
<reference evidence="7" key="1">
    <citation type="submission" date="2019-12" db="EMBL/GenBank/DDBJ databases">
        <title>Actinomadura physcomitrii sp. nov., a novel actinomycete isolated from moss [Physcomitrium sphaericum (Ludw) Fuernr].</title>
        <authorList>
            <person name="Zhuang X."/>
        </authorList>
    </citation>
    <scope>NUCLEOTIDE SEQUENCE [LARGE SCALE GENOMIC DNA]</scope>
    <source>
        <strain evidence="7">LD22</strain>
    </source>
</reference>
<evidence type="ECO:0000256" key="6">
    <source>
        <dbReference type="SAM" id="Phobius"/>
    </source>
</evidence>
<feature type="compositionally biased region" description="Pro residues" evidence="5">
    <location>
        <begin position="396"/>
        <end position="411"/>
    </location>
</feature>
<dbReference type="EMBL" id="WBMS02000030">
    <property type="protein sequence ID" value="MWA04788.1"/>
    <property type="molecule type" value="Genomic_DNA"/>
</dbReference>
<dbReference type="GO" id="GO:0016987">
    <property type="term" value="F:sigma factor activity"/>
    <property type="evidence" value="ECO:0007669"/>
    <property type="project" value="UniProtKB-KW"/>
</dbReference>
<keyword evidence="4" id="KW-0804">Transcription</keyword>
<keyword evidence="1" id="KW-0805">Transcription regulation</keyword>
<feature type="region of interest" description="Disordered" evidence="5">
    <location>
        <begin position="93"/>
        <end position="112"/>
    </location>
</feature>
<evidence type="ECO:0000256" key="4">
    <source>
        <dbReference type="ARBA" id="ARBA00023163"/>
    </source>
</evidence>
<keyword evidence="6" id="KW-1133">Transmembrane helix</keyword>
<keyword evidence="6" id="KW-0472">Membrane</keyword>
<feature type="transmembrane region" description="Helical" evidence="6">
    <location>
        <begin position="304"/>
        <end position="325"/>
    </location>
</feature>
<organism evidence="7 8">
    <name type="scientific">Actinomadura physcomitrii</name>
    <dbReference type="NCBI Taxonomy" id="2650748"/>
    <lineage>
        <taxon>Bacteria</taxon>
        <taxon>Bacillati</taxon>
        <taxon>Actinomycetota</taxon>
        <taxon>Actinomycetes</taxon>
        <taxon>Streptosporangiales</taxon>
        <taxon>Thermomonosporaceae</taxon>
        <taxon>Actinomadura</taxon>
    </lineage>
</organism>
<feature type="region of interest" description="Disordered" evidence="5">
    <location>
        <begin position="327"/>
        <end position="418"/>
    </location>
</feature>
<gene>
    <name evidence="7" type="ORF">F8568_031350</name>
</gene>
<sequence>MAGEPGSARNDDLRLAESLRAGDVIALTEVYDAYAPFLYDYCHGLLRDRVEAAGALRNCVIAAREHAGRLGEPDRLRGWLYAIARKECMRRRDSPNRHLGQEAPEAEDDLSAEQLARREERRLLAHSALAALSGRQREAIDLSVRHELDEVDLSGVFGMPLEETLELVERSRIGLDAAIRAALIAQNHWKDCPSVSALTESWPLAPQTAASLVRHVASCPVCAELGTPALPADRLLSVLPIAAIPADLRLDVLTAATAEDRAGNRRAIAAWTEPFDEYGWPLPYEPTPARAKDRGTGGRRRGPIIGAAAAAVAAVVVLAGAMTAFGGESSPVTGAKPSSSASGPGGESGDPGDPGVPTEPMPTDPSPTVSSTSPSPSKSPSDSPSPSKSPSKSPTTRPPSAPTSQAPPPPRAGHLAVSGCDMHVDDSCTVTVRAVGGPVNWRVTGTSGELSAHGSGHLSAGQSAGVTVSRTNGLCWGSKNGSVSFAPGGSASVGYC</sequence>
<dbReference type="GO" id="GO:0003677">
    <property type="term" value="F:DNA binding"/>
    <property type="evidence" value="ECO:0007669"/>
    <property type="project" value="UniProtKB-KW"/>
</dbReference>
<keyword evidence="2" id="KW-0731">Sigma factor</keyword>
<keyword evidence="3" id="KW-0238">DNA-binding</keyword>